<dbReference type="CDD" id="cd08232">
    <property type="entry name" value="idonate-5-DH"/>
    <property type="match status" value="1"/>
</dbReference>
<comment type="cofactor">
    <cofactor evidence="1 6">
        <name>Zn(2+)</name>
        <dbReference type="ChEBI" id="CHEBI:29105"/>
    </cofactor>
</comment>
<dbReference type="AlphaFoldDB" id="A0A1X7DSK6"/>
<feature type="domain" description="Alcohol dehydrogenase-like C-terminal" evidence="7">
    <location>
        <begin position="180"/>
        <end position="304"/>
    </location>
</feature>
<evidence type="ECO:0000259" key="7">
    <source>
        <dbReference type="Pfam" id="PF00107"/>
    </source>
</evidence>
<dbReference type="InterPro" id="IPR036291">
    <property type="entry name" value="NAD(P)-bd_dom_sf"/>
</dbReference>
<dbReference type="SUPFAM" id="SSF51735">
    <property type="entry name" value="NAD(P)-binding Rossmann-fold domains"/>
    <property type="match status" value="1"/>
</dbReference>
<protein>
    <submittedName>
        <fullName evidence="9">L-idonate 5-dehydrogenase</fullName>
    </submittedName>
</protein>
<evidence type="ECO:0000256" key="1">
    <source>
        <dbReference type="ARBA" id="ARBA00001947"/>
    </source>
</evidence>
<reference evidence="10" key="1">
    <citation type="submission" date="2017-04" db="EMBL/GenBank/DDBJ databases">
        <authorList>
            <person name="Varghese N."/>
            <person name="Submissions S."/>
        </authorList>
    </citation>
    <scope>NUCLEOTIDE SEQUENCE [LARGE SCALE GENOMIC DNA]</scope>
    <source>
        <strain evidence="10">B4P</strain>
    </source>
</reference>
<evidence type="ECO:0000313" key="9">
    <source>
        <dbReference type="EMBL" id="SMF20647.1"/>
    </source>
</evidence>
<evidence type="ECO:0000259" key="8">
    <source>
        <dbReference type="Pfam" id="PF08240"/>
    </source>
</evidence>
<evidence type="ECO:0000313" key="10">
    <source>
        <dbReference type="Proteomes" id="UP000192903"/>
    </source>
</evidence>
<organism evidence="9 10">
    <name type="scientific">Xaviernesmea oryzae</name>
    <dbReference type="NCBI Taxonomy" id="464029"/>
    <lineage>
        <taxon>Bacteria</taxon>
        <taxon>Pseudomonadati</taxon>
        <taxon>Pseudomonadota</taxon>
        <taxon>Alphaproteobacteria</taxon>
        <taxon>Hyphomicrobiales</taxon>
        <taxon>Rhizobiaceae</taxon>
        <taxon>Rhizobium/Agrobacterium group</taxon>
        <taxon>Xaviernesmea</taxon>
    </lineage>
</organism>
<feature type="domain" description="Alcohol dehydrogenase-like N-terminal" evidence="8">
    <location>
        <begin position="24"/>
        <end position="139"/>
    </location>
</feature>
<dbReference type="Pfam" id="PF00107">
    <property type="entry name" value="ADH_zinc_N"/>
    <property type="match status" value="1"/>
</dbReference>
<dbReference type="GO" id="GO:0008270">
    <property type="term" value="F:zinc ion binding"/>
    <property type="evidence" value="ECO:0007669"/>
    <property type="project" value="InterPro"/>
</dbReference>
<evidence type="ECO:0000256" key="3">
    <source>
        <dbReference type="ARBA" id="ARBA00022723"/>
    </source>
</evidence>
<dbReference type="Gene3D" id="3.40.50.720">
    <property type="entry name" value="NAD(P)-binding Rossmann-like Domain"/>
    <property type="match status" value="1"/>
</dbReference>
<name>A0A1X7DSK6_9HYPH</name>
<dbReference type="Proteomes" id="UP000192903">
    <property type="component" value="Unassembled WGS sequence"/>
</dbReference>
<gene>
    <name evidence="9" type="ORF">SAMN02982989_5787</name>
</gene>
<dbReference type="InterPro" id="IPR013154">
    <property type="entry name" value="ADH-like_N"/>
</dbReference>
<dbReference type="STRING" id="464029.SAMN02982989_5787"/>
<keyword evidence="10" id="KW-1185">Reference proteome</keyword>
<dbReference type="GO" id="GO:0016491">
    <property type="term" value="F:oxidoreductase activity"/>
    <property type="evidence" value="ECO:0007669"/>
    <property type="project" value="UniProtKB-KW"/>
</dbReference>
<dbReference type="InterPro" id="IPR002328">
    <property type="entry name" value="ADH_Zn_CS"/>
</dbReference>
<evidence type="ECO:0000256" key="2">
    <source>
        <dbReference type="ARBA" id="ARBA00008072"/>
    </source>
</evidence>
<evidence type="ECO:0000256" key="6">
    <source>
        <dbReference type="RuleBase" id="RU361277"/>
    </source>
</evidence>
<dbReference type="EMBL" id="FXAF01000003">
    <property type="protein sequence ID" value="SMF20647.1"/>
    <property type="molecule type" value="Genomic_DNA"/>
</dbReference>
<accession>A0A1X7DSK6</accession>
<keyword evidence="3 6" id="KW-0479">Metal-binding</keyword>
<keyword evidence="4 6" id="KW-0862">Zinc</keyword>
<dbReference type="OrthoDB" id="9809185at2"/>
<dbReference type="PANTHER" id="PTHR43161:SF9">
    <property type="entry name" value="SORBITOL DEHYDROGENASE"/>
    <property type="match status" value="1"/>
</dbReference>
<proteinExistence type="inferred from homology"/>
<evidence type="ECO:0000256" key="4">
    <source>
        <dbReference type="ARBA" id="ARBA00022833"/>
    </source>
</evidence>
<sequence length="343" mass="36854">MKAVVIHKEHDLRVEERNVGEPSPGEVRIRLKAGGICGSDLHYYHHAGFGTVRVREPMILGHEASGEIAAIGEGVTHLTVGQRVAINPSRPGGDCEFMREGQRQHAMDMRFNGSAMRFPHVQGLFREEIVVEAEQAVPVAADTPFEEAACCEPLAVCLHAVMQAGSLVGKRVLVTGTGTIGCLTILAARFAGATEIVATDISNSALEIARAVGADKVFNTAEEPDALAPYAEAKGTFHAAFECSGNGAVMAGLLNVVRPRGTIVAVGLGKEVSLPISAIVTKEIVLRGTFRFDAEFEWAARLIADRRIDVRPLLTAQIPMERAVEAFELASDRTKSMKVHLVF</sequence>
<dbReference type="PANTHER" id="PTHR43161">
    <property type="entry name" value="SORBITOL DEHYDROGENASE"/>
    <property type="match status" value="1"/>
</dbReference>
<comment type="similarity">
    <text evidence="2 6">Belongs to the zinc-containing alcohol dehydrogenase family.</text>
</comment>
<keyword evidence="5" id="KW-0560">Oxidoreductase</keyword>
<dbReference type="Gene3D" id="3.90.180.10">
    <property type="entry name" value="Medium-chain alcohol dehydrogenases, catalytic domain"/>
    <property type="match status" value="1"/>
</dbReference>
<dbReference type="SUPFAM" id="SSF50129">
    <property type="entry name" value="GroES-like"/>
    <property type="match status" value="1"/>
</dbReference>
<dbReference type="PROSITE" id="PS00059">
    <property type="entry name" value="ADH_ZINC"/>
    <property type="match status" value="1"/>
</dbReference>
<dbReference type="RefSeq" id="WP_085421154.1">
    <property type="nucleotide sequence ID" value="NZ_FXAF01000003.1"/>
</dbReference>
<evidence type="ECO:0000256" key="5">
    <source>
        <dbReference type="ARBA" id="ARBA00023002"/>
    </source>
</evidence>
<dbReference type="Pfam" id="PF08240">
    <property type="entry name" value="ADH_N"/>
    <property type="match status" value="1"/>
</dbReference>
<dbReference type="InterPro" id="IPR013149">
    <property type="entry name" value="ADH-like_C"/>
</dbReference>
<dbReference type="InterPro" id="IPR011032">
    <property type="entry name" value="GroES-like_sf"/>
</dbReference>